<comment type="caution">
    <text evidence="1">The sequence shown here is derived from an EMBL/GenBank/DDBJ whole genome shotgun (WGS) entry which is preliminary data.</text>
</comment>
<accession>A0A433SAS8</accession>
<evidence type="ECO:0000313" key="2">
    <source>
        <dbReference type="Proteomes" id="UP000286947"/>
    </source>
</evidence>
<dbReference type="Proteomes" id="UP000286947">
    <property type="component" value="Unassembled WGS sequence"/>
</dbReference>
<keyword evidence="2" id="KW-1185">Reference proteome</keyword>
<dbReference type="EMBL" id="PQSP01000008">
    <property type="protein sequence ID" value="RUS65848.1"/>
    <property type="molecule type" value="Genomic_DNA"/>
</dbReference>
<reference evidence="1 2" key="1">
    <citation type="submission" date="2018-01" db="EMBL/GenBank/DDBJ databases">
        <title>Saezia sanguinis gen. nov., sp. nov., in the order Burkholderiales isolated from human blood.</title>
        <authorList>
            <person name="Medina-Pascual M.J."/>
            <person name="Valdezate S."/>
            <person name="Monzon S."/>
            <person name="Cuesta I."/>
            <person name="Carrasco G."/>
            <person name="Villalon P."/>
            <person name="Saez-Nieto J.A."/>
        </authorList>
    </citation>
    <scope>NUCLEOTIDE SEQUENCE [LARGE SCALE GENOMIC DNA]</scope>
    <source>
        <strain evidence="1 2">CNM695-12</strain>
    </source>
</reference>
<proteinExistence type="predicted"/>
<protein>
    <submittedName>
        <fullName evidence="1">Uncharacterized protein</fullName>
    </submittedName>
</protein>
<organism evidence="1 2">
    <name type="scientific">Saezia sanguinis</name>
    <dbReference type="NCBI Taxonomy" id="1965230"/>
    <lineage>
        <taxon>Bacteria</taxon>
        <taxon>Pseudomonadati</taxon>
        <taxon>Pseudomonadota</taxon>
        <taxon>Betaproteobacteria</taxon>
        <taxon>Burkholderiales</taxon>
        <taxon>Saeziaceae</taxon>
        <taxon>Saezia</taxon>
    </lineage>
</organism>
<evidence type="ECO:0000313" key="1">
    <source>
        <dbReference type="EMBL" id="RUS65848.1"/>
    </source>
</evidence>
<dbReference type="AlphaFoldDB" id="A0A433SAS8"/>
<name>A0A433SAS8_9BURK</name>
<sequence length="68" mass="8001">MWFASQPLKLPTLGIRGCDQVNFIYSDDTFDYFFFKLGLARLCLMAAWTKRVILKPLEKTSCLQTRHR</sequence>
<gene>
    <name evidence="1" type="ORF">CUZ56_02447</name>
</gene>